<proteinExistence type="predicted"/>
<evidence type="ECO:0000313" key="1">
    <source>
        <dbReference type="EMBL" id="KAI4375453.1"/>
    </source>
</evidence>
<organism evidence="1 2">
    <name type="scientific">Melastoma candidum</name>
    <dbReference type="NCBI Taxonomy" id="119954"/>
    <lineage>
        <taxon>Eukaryota</taxon>
        <taxon>Viridiplantae</taxon>
        <taxon>Streptophyta</taxon>
        <taxon>Embryophyta</taxon>
        <taxon>Tracheophyta</taxon>
        <taxon>Spermatophyta</taxon>
        <taxon>Magnoliopsida</taxon>
        <taxon>eudicotyledons</taxon>
        <taxon>Gunneridae</taxon>
        <taxon>Pentapetalae</taxon>
        <taxon>rosids</taxon>
        <taxon>malvids</taxon>
        <taxon>Myrtales</taxon>
        <taxon>Melastomataceae</taxon>
        <taxon>Melastomatoideae</taxon>
        <taxon>Melastomateae</taxon>
        <taxon>Melastoma</taxon>
    </lineage>
</organism>
<gene>
    <name evidence="1" type="ORF">MLD38_013319</name>
</gene>
<protein>
    <submittedName>
        <fullName evidence="1">Uncharacterized protein</fullName>
    </submittedName>
</protein>
<dbReference type="EMBL" id="CM042883">
    <property type="protein sequence ID" value="KAI4375453.1"/>
    <property type="molecule type" value="Genomic_DNA"/>
</dbReference>
<name>A0ACB9RDC8_9MYRT</name>
<sequence>MLSRSIPSLRVAAPAIIRSCSTARDKVIEGVEDFAMFKQYMDEINQRIITELEKVLGLRYPKELMMIRTLLGEHRCPLPTLCIASCQAVGVNESRAMPIACILVMMAVATFTRDYAPRMDDLDLQSEKLENYKRFDKEMDPPANDPLICLAYEYLACHAGSMSPEQFVQVFVELSSVCKDLGLVELQYILRHKSGKIFGASAACEVIVGGASEEEVKMLGRFGITTGFLFREVDDIINGTKNREETGDSAGSDPASGKLTFVKRIGTEGAKDYADKLLDETLQLLSGLEPERTARLRDLVMYIHDQQNL</sequence>
<comment type="caution">
    <text evidence="1">The sequence shown here is derived from an EMBL/GenBank/DDBJ whole genome shotgun (WGS) entry which is preliminary data.</text>
</comment>
<accession>A0ACB9RDC8</accession>
<evidence type="ECO:0000313" key="2">
    <source>
        <dbReference type="Proteomes" id="UP001057402"/>
    </source>
</evidence>
<dbReference type="Proteomes" id="UP001057402">
    <property type="component" value="Chromosome 4"/>
</dbReference>
<keyword evidence="2" id="KW-1185">Reference proteome</keyword>
<reference evidence="2" key="1">
    <citation type="journal article" date="2023" name="Front. Plant Sci.">
        <title>Chromosomal-level genome assembly of Melastoma candidum provides insights into trichome evolution.</title>
        <authorList>
            <person name="Zhong Y."/>
            <person name="Wu W."/>
            <person name="Sun C."/>
            <person name="Zou P."/>
            <person name="Liu Y."/>
            <person name="Dai S."/>
            <person name="Zhou R."/>
        </authorList>
    </citation>
    <scope>NUCLEOTIDE SEQUENCE [LARGE SCALE GENOMIC DNA]</scope>
</reference>